<proteinExistence type="predicted"/>
<gene>
    <name evidence="1" type="ORF">SAMN04488028_101461</name>
</gene>
<dbReference type="Proteomes" id="UP000184474">
    <property type="component" value="Unassembled WGS sequence"/>
</dbReference>
<dbReference type="AlphaFoldDB" id="A0A1M6K6P4"/>
<keyword evidence="2" id="KW-1185">Reference proteome</keyword>
<evidence type="ECO:0000313" key="2">
    <source>
        <dbReference type="Proteomes" id="UP000184474"/>
    </source>
</evidence>
<organism evidence="1 2">
    <name type="scientific">Reichenbachiella agariperforans</name>
    <dbReference type="NCBI Taxonomy" id="156994"/>
    <lineage>
        <taxon>Bacteria</taxon>
        <taxon>Pseudomonadati</taxon>
        <taxon>Bacteroidota</taxon>
        <taxon>Cytophagia</taxon>
        <taxon>Cytophagales</taxon>
        <taxon>Reichenbachiellaceae</taxon>
        <taxon>Reichenbachiella</taxon>
    </lineage>
</organism>
<dbReference type="InterPro" id="IPR025566">
    <property type="entry name" value="DUF4331"/>
</dbReference>
<evidence type="ECO:0000313" key="1">
    <source>
        <dbReference type="EMBL" id="SHJ54619.1"/>
    </source>
</evidence>
<reference evidence="2" key="1">
    <citation type="submission" date="2016-11" db="EMBL/GenBank/DDBJ databases">
        <authorList>
            <person name="Varghese N."/>
            <person name="Submissions S."/>
        </authorList>
    </citation>
    <scope>NUCLEOTIDE SEQUENCE [LARGE SCALE GENOMIC DNA]</scope>
    <source>
        <strain evidence="2">DSM 26134</strain>
    </source>
</reference>
<name>A0A1M6K6P4_REIAG</name>
<dbReference type="EMBL" id="FRAA01000001">
    <property type="protein sequence ID" value="SHJ54619.1"/>
    <property type="molecule type" value="Genomic_DNA"/>
</dbReference>
<dbReference type="Pfam" id="PF14224">
    <property type="entry name" value="DUF4331"/>
    <property type="match status" value="1"/>
</dbReference>
<dbReference type="STRING" id="156994.SAMN04488028_101461"/>
<sequence length="133" mass="14264">MPYSQIECLVIQYCSLESGSTVSDITDYCAFECPAYADSYVFVCHVAGLTAPGTTPSFDDDVMYEVNIDSDADNVEDQVIQVFFRDGQAIAYGVVTAAQTGLNSEIIAGDTRIAADIAVAVSDVFGDGFYTLH</sequence>
<accession>A0A1M6K6P4</accession>
<protein>
    <submittedName>
        <fullName evidence="1">Uncharacterized protein</fullName>
    </submittedName>
</protein>